<dbReference type="SUPFAM" id="SSF50965">
    <property type="entry name" value="Galactose oxidase, central domain"/>
    <property type="match status" value="1"/>
</dbReference>
<dbReference type="EMBL" id="JAERTY010000009">
    <property type="protein sequence ID" value="MBL1410439.1"/>
    <property type="molecule type" value="Genomic_DNA"/>
</dbReference>
<dbReference type="PANTHER" id="PTHR35807:SF1">
    <property type="entry name" value="TRANSCRIPTIONAL REGULATOR REDD"/>
    <property type="match status" value="1"/>
</dbReference>
<comment type="caution">
    <text evidence="1">The sequence shown here is derived from an EMBL/GenBank/DDBJ whole genome shotgun (WGS) entry which is preliminary data.</text>
</comment>
<dbReference type="Proteomes" id="UP000625283">
    <property type="component" value="Unassembled WGS sequence"/>
</dbReference>
<evidence type="ECO:0008006" key="3">
    <source>
        <dbReference type="Google" id="ProtNLM"/>
    </source>
</evidence>
<accession>A0ABS1R885</accession>
<organism evidence="1 2">
    <name type="scientific">Sphingobacterium faecale</name>
    <dbReference type="NCBI Taxonomy" id="2803775"/>
    <lineage>
        <taxon>Bacteria</taxon>
        <taxon>Pseudomonadati</taxon>
        <taxon>Bacteroidota</taxon>
        <taxon>Sphingobacteriia</taxon>
        <taxon>Sphingobacteriales</taxon>
        <taxon>Sphingobacteriaceae</taxon>
        <taxon>Sphingobacterium</taxon>
    </lineage>
</organism>
<dbReference type="InterPro" id="IPR015915">
    <property type="entry name" value="Kelch-typ_b-propeller"/>
</dbReference>
<name>A0ABS1R885_9SPHI</name>
<reference evidence="1 2" key="1">
    <citation type="submission" date="2021-01" db="EMBL/GenBank/DDBJ databases">
        <title>C459-1 draft genome sequence.</title>
        <authorList>
            <person name="Zhang X.-F."/>
        </authorList>
    </citation>
    <scope>NUCLEOTIDE SEQUENCE [LARGE SCALE GENOMIC DNA]</scope>
    <source>
        <strain evidence="2">C459-1</strain>
    </source>
</reference>
<dbReference type="InterPro" id="IPR011043">
    <property type="entry name" value="Gal_Oxase/kelch_b-propeller"/>
</dbReference>
<sequence length="830" mass="94990">MKEKFFAFRFSIQVFILLFFALPYVIWGQEAGLAFRSYEKVQNERTSLLFSPAFDLEKDAEILLTFDLKFKANQLSYYGYVFRMILDKQFNIDLVCDDFSKNNQTFSLVVGDQQYILKLPNTTPDPYGWLPVQVKISQHSQEVEIKVNNIVQTARFGYKGKGQAQLSFGANVIAGFSNTDVPPMYVRDLQIRQQGQLLSRWLLAESRGQEVADSLGRITGMVTNPNWIKALHTRWQLLADIKLGHASSVAFDKVNERVIFIGDTALHIVDLASNSVQNIIYSSGPLGLQAGNQSIFVSETNTLYNFFPDEPIVNVFDFKKRSWRTSYKKREKTAFWHANKFYSPVDSAIYLLGGYGYFTYKGGLMKASLRTGQFDTLFTSDPAYAPRYLSSVGSTSDGVYIFGGFGSKSGKQGLNPHHYYDMLYFDFKTQHLRKLWELPPRTEEFVLGNSLWIDSINQQFYALTYPKNIFDSAIKLVRGSLLGGPLTALADSIPFRFQDINSFADLFFADKNEQLIAVTLYDDGTEVHAQLYGLYFPPMPLTEISPPSHPHLTWIMIGGAFALVASMWLLRKKKQRPVPSYSLMDSTPEQTGNKVYLFGNFQVVDKRGVDITKEFTPVLKQLFLFIVLQTILNKAGASSERLYELLWSDKDTKSARNNLLVNIGKLKNVLGAVEGIHLSKDTGYWQFQFDNNLRVDLNDFWRINITQQSLLEQMLLLSGFLERGAFLMDMDFEWMDEAKGLVASKVTDSYIIFLKKYPVHEFGGPHLIIAKRIGHYDLMNEEAMMVRCFLLSQMGSHQEAKQAYESFATEYQKLYDQEYDVSFKEIIVRY</sequence>
<dbReference type="Gene3D" id="2.120.10.80">
    <property type="entry name" value="Kelch-type beta propeller"/>
    <property type="match status" value="1"/>
</dbReference>
<protein>
    <recommendedName>
        <fullName evidence="3">DNA-binding SARP family transcriptional activator</fullName>
    </recommendedName>
</protein>
<keyword evidence="2" id="KW-1185">Reference proteome</keyword>
<evidence type="ECO:0000313" key="1">
    <source>
        <dbReference type="EMBL" id="MBL1410439.1"/>
    </source>
</evidence>
<dbReference type="InterPro" id="IPR051677">
    <property type="entry name" value="AfsR-DnrI-RedD_regulator"/>
</dbReference>
<dbReference type="PANTHER" id="PTHR35807">
    <property type="entry name" value="TRANSCRIPTIONAL REGULATOR REDD-RELATED"/>
    <property type="match status" value="1"/>
</dbReference>
<proteinExistence type="predicted"/>
<dbReference type="RefSeq" id="WP_202104130.1">
    <property type="nucleotide sequence ID" value="NZ_JAERTY010000009.1"/>
</dbReference>
<evidence type="ECO:0000313" key="2">
    <source>
        <dbReference type="Proteomes" id="UP000625283"/>
    </source>
</evidence>
<gene>
    <name evidence="1" type="ORF">JKG61_16905</name>
</gene>